<dbReference type="Pfam" id="PF10021">
    <property type="entry name" value="PARG_cat_microb"/>
    <property type="match status" value="1"/>
</dbReference>
<reference evidence="3" key="1">
    <citation type="submission" date="2011-06" db="EMBL/GenBank/DDBJ databases">
        <authorList>
            <consortium name="US DOE Joint Genome Institute (JGI-PGF)"/>
            <person name="Lucas S."/>
            <person name="Han J."/>
            <person name="Lapidus A."/>
            <person name="Cheng J.-F."/>
            <person name="Goodwin L."/>
            <person name="Pitluck S."/>
            <person name="Peters L."/>
            <person name="Land M.L."/>
            <person name="Hauser L."/>
            <person name="Vogl K."/>
            <person name="Liu Z."/>
            <person name="Overmann J."/>
            <person name="Frigaard N.-U."/>
            <person name="Bryant D.A."/>
            <person name="Woyke T.J."/>
        </authorList>
    </citation>
    <scope>NUCLEOTIDE SEQUENCE [LARGE SCALE GENOMIC DNA]</scope>
    <source>
        <strain evidence="3">970</strain>
    </source>
</reference>
<keyword evidence="3" id="KW-1185">Reference proteome</keyword>
<feature type="domain" description="Microbial-type PARG catalytic" evidence="1">
    <location>
        <begin position="176"/>
        <end position="257"/>
    </location>
</feature>
<dbReference type="HOGENOM" id="CLU_743821_0_0_6"/>
<gene>
    <name evidence="2" type="ORF">Thi970DRAFT_00384</name>
</gene>
<dbReference type="STRING" id="631362.Thi970DRAFT_00384"/>
<name>H8YW76_9GAMM</name>
<dbReference type="EMBL" id="JH603164">
    <property type="protein sequence ID" value="EIC23867.1"/>
    <property type="molecule type" value="Genomic_DNA"/>
</dbReference>
<dbReference type="AlphaFoldDB" id="H8YW76"/>
<dbReference type="InterPro" id="IPR019261">
    <property type="entry name" value="PARG_cat_microbial"/>
</dbReference>
<reference evidence="2 3" key="2">
    <citation type="submission" date="2011-11" db="EMBL/GenBank/DDBJ databases">
        <authorList>
            <consortium name="US DOE Joint Genome Institute"/>
            <person name="Lucas S."/>
            <person name="Han J."/>
            <person name="Lapidus A."/>
            <person name="Cheng J.-F."/>
            <person name="Goodwin L."/>
            <person name="Pitluck S."/>
            <person name="Peters L."/>
            <person name="Ovchinnikova G."/>
            <person name="Zhang X."/>
            <person name="Detter J.C."/>
            <person name="Han C."/>
            <person name="Tapia R."/>
            <person name="Land M."/>
            <person name="Hauser L."/>
            <person name="Kyrpides N."/>
            <person name="Ivanova N."/>
            <person name="Pagani I."/>
            <person name="Vogl K."/>
            <person name="Liu Z."/>
            <person name="Overmann J."/>
            <person name="Frigaard N.-U."/>
            <person name="Bryant D."/>
            <person name="Woyke T."/>
        </authorList>
    </citation>
    <scope>NUCLEOTIDE SEQUENCE [LARGE SCALE GENOMIC DNA]</scope>
    <source>
        <strain evidence="2 3">970</strain>
    </source>
</reference>
<proteinExistence type="predicted"/>
<dbReference type="RefSeq" id="WP_009146841.1">
    <property type="nucleotide sequence ID" value="NZ_CP121471.1"/>
</dbReference>
<dbReference type="InterPro" id="IPR043472">
    <property type="entry name" value="Macro_dom-like"/>
</dbReference>
<dbReference type="SUPFAM" id="SSF52949">
    <property type="entry name" value="Macro domain-like"/>
    <property type="match status" value="1"/>
</dbReference>
<dbReference type="PANTHER" id="PTHR35596">
    <property type="entry name" value="DUF2263 DOMAIN-CONTAINING PROTEIN"/>
    <property type="match status" value="1"/>
</dbReference>
<dbReference type="InterPro" id="IPR012664">
    <property type="entry name" value="CHP02452"/>
</dbReference>
<dbReference type="Gene3D" id="3.40.220.10">
    <property type="entry name" value="Leucine Aminopeptidase, subunit E, domain 1"/>
    <property type="match status" value="1"/>
</dbReference>
<evidence type="ECO:0000259" key="1">
    <source>
        <dbReference type="Pfam" id="PF10021"/>
    </source>
</evidence>
<dbReference type="NCBIfam" id="TIGR02452">
    <property type="entry name" value="TIGR02452 family protein"/>
    <property type="match status" value="1"/>
</dbReference>
<evidence type="ECO:0000313" key="3">
    <source>
        <dbReference type="Proteomes" id="UP000002964"/>
    </source>
</evidence>
<dbReference type="PANTHER" id="PTHR35596:SF1">
    <property type="entry name" value="MICROBIAL-TYPE PARG CATALYTIC DOMAIN-CONTAINING PROTEIN"/>
    <property type="match status" value="1"/>
</dbReference>
<accession>H8YW76</accession>
<organism evidence="2 3">
    <name type="scientific">Thiorhodovibrio frisius</name>
    <dbReference type="NCBI Taxonomy" id="631362"/>
    <lineage>
        <taxon>Bacteria</taxon>
        <taxon>Pseudomonadati</taxon>
        <taxon>Pseudomonadota</taxon>
        <taxon>Gammaproteobacteria</taxon>
        <taxon>Chromatiales</taxon>
        <taxon>Chromatiaceae</taxon>
        <taxon>Thiorhodovibrio</taxon>
    </lineage>
</organism>
<dbReference type="eggNOG" id="COG4295">
    <property type="taxonomic scope" value="Bacteria"/>
</dbReference>
<evidence type="ECO:0000313" key="2">
    <source>
        <dbReference type="EMBL" id="EIC23867.1"/>
    </source>
</evidence>
<dbReference type="eggNOG" id="COG3451">
    <property type="taxonomic scope" value="Bacteria"/>
</dbReference>
<dbReference type="Proteomes" id="UP000002964">
    <property type="component" value="Unassembled WGS sequence"/>
</dbReference>
<protein>
    <submittedName>
        <fullName evidence="2">TIGR02452 family protein</fullName>
    </submittedName>
</protein>
<sequence>MTTVSTQTQYPTNPLYSSPLLHAALIGTPLLVLLFPDTALAGSGGTEFQATYDMLIGWMTGRLGRIAAMLPNAAEIAHTNEHRAETEQMLSIAGLRPQPLTAEHYVRLLGTLLNWGEEASWRHRIAPECDPTRILREQLLDYDHALEVDADGLTLGDTRLQVLSCKRYPDQVHFGLAAAERLTRAGATSVLALNFANGIHPGGGFLHGARAQEEVLCRSSALYATLEGDPMYAAHQQRPLPDSTDWAIYSPLVPVFRRDDGTPLDAPWLLSFLTCAAPYAPRVGQPRSGDLLHQRIHRVLAIAHAMGHDALVLGAWGCGAFGNDPRRTAESFRTHLEQTFPRAFDDVVFAITDWSPERATLEPFREVFGQPA</sequence>